<evidence type="ECO:0000259" key="3">
    <source>
        <dbReference type="PROSITE" id="PS51201"/>
    </source>
</evidence>
<feature type="transmembrane region" description="Helical" evidence="2">
    <location>
        <begin position="66"/>
        <end position="91"/>
    </location>
</feature>
<dbReference type="GO" id="GO:0034220">
    <property type="term" value="P:monoatomic ion transmembrane transport"/>
    <property type="evidence" value="ECO:0007669"/>
    <property type="project" value="UniProtKB-KW"/>
</dbReference>
<dbReference type="Pfam" id="PF02080">
    <property type="entry name" value="TrkA_C"/>
    <property type="match status" value="1"/>
</dbReference>
<protein>
    <submittedName>
        <fullName evidence="4">Potassium channel protein</fullName>
    </submittedName>
</protein>
<accession>A0ABU5ZY86</accession>
<keyword evidence="2" id="KW-0812">Transmembrane</keyword>
<comment type="caution">
    <text evidence="4">The sequence shown here is derived from an EMBL/GenBank/DDBJ whole genome shotgun (WGS) entry which is preliminary data.</text>
</comment>
<dbReference type="RefSeq" id="WP_324180878.1">
    <property type="nucleotide sequence ID" value="NZ_BAABAW010000020.1"/>
</dbReference>
<dbReference type="Gene3D" id="3.40.50.720">
    <property type="entry name" value="NAD(P)-binding Rossmann-like Domain"/>
    <property type="match status" value="1"/>
</dbReference>
<dbReference type="SUPFAM" id="SSF116726">
    <property type="entry name" value="TrkA C-terminal domain-like"/>
    <property type="match status" value="1"/>
</dbReference>
<dbReference type="SUPFAM" id="SSF81324">
    <property type="entry name" value="Voltage-gated potassium channels"/>
    <property type="match status" value="1"/>
</dbReference>
<feature type="domain" description="RCK N-terminal" evidence="3">
    <location>
        <begin position="112"/>
        <end position="229"/>
    </location>
</feature>
<keyword evidence="2" id="KW-1133">Transmembrane helix</keyword>
<name>A0ABU5ZY86_9FLAO</name>
<keyword evidence="4" id="KW-0407">Ion channel</keyword>
<evidence type="ECO:0000313" key="5">
    <source>
        <dbReference type="Proteomes" id="UP001327027"/>
    </source>
</evidence>
<dbReference type="InterPro" id="IPR036291">
    <property type="entry name" value="NAD(P)-bd_dom_sf"/>
</dbReference>
<dbReference type="Proteomes" id="UP001327027">
    <property type="component" value="Unassembled WGS sequence"/>
</dbReference>
<keyword evidence="4" id="KW-0813">Transport</keyword>
<proteinExistence type="predicted"/>
<sequence>MIKIYNWGRPKVYIAIILLIVVIAIGVLGFRFFSDYTWVDALYMTVITMTTVGFEEVEPLDDNGKLFTVFLISTSVAIFAYSVSVITEYIVSKNDPKRVQLRKTQKMIHQLEDHIIIIGYGRNGKQAAVKLLAYNKPFIIIEKDEQVIERYQNDQLLFLKGNATEDSILIEAGIKKAFCLICTLPEDADNLFIVLSARQINKDLKIISRASQDTSYKKIRLAGADNVIMPDRIGGDHMASLVVVPDLIEFLDNLSIVGKRSINIEEISFEDMFDDRQERTIRNIDMRSRTGCTIIGYKSPDGDYIVNPEADTLLKPGSKVVVLGRPEQINLLNREFNI</sequence>
<dbReference type="PROSITE" id="PS51201">
    <property type="entry name" value="RCK_N"/>
    <property type="match status" value="1"/>
</dbReference>
<evidence type="ECO:0000256" key="1">
    <source>
        <dbReference type="ARBA" id="ARBA00004651"/>
    </source>
</evidence>
<dbReference type="PANTHER" id="PTHR43833">
    <property type="entry name" value="POTASSIUM CHANNEL PROTEIN 2-RELATED-RELATED"/>
    <property type="match status" value="1"/>
</dbReference>
<dbReference type="InterPro" id="IPR006037">
    <property type="entry name" value="RCK_C"/>
</dbReference>
<dbReference type="Pfam" id="PF07885">
    <property type="entry name" value="Ion_trans_2"/>
    <property type="match status" value="1"/>
</dbReference>
<dbReference type="InterPro" id="IPR036721">
    <property type="entry name" value="RCK_C_sf"/>
</dbReference>
<reference evidence="4 5" key="1">
    <citation type="journal article" date="2013" name="Int. J. Syst. Evol. Microbiol.">
        <title>Aquimarina gracilis sp. nov., isolated from the gut microflora of a mussel, Mytilus coruscus, and emended description of Aquimarina spongiae.</title>
        <authorList>
            <person name="Park S.C."/>
            <person name="Choe H.N."/>
            <person name="Baik K.S."/>
            <person name="Seong C.N."/>
        </authorList>
    </citation>
    <scope>NUCLEOTIDE SEQUENCE [LARGE SCALE GENOMIC DNA]</scope>
    <source>
        <strain evidence="4 5">PSC32</strain>
    </source>
</reference>
<keyword evidence="5" id="KW-1185">Reference proteome</keyword>
<dbReference type="EMBL" id="JAYKLX010000007">
    <property type="protein sequence ID" value="MEB3346854.1"/>
    <property type="molecule type" value="Genomic_DNA"/>
</dbReference>
<gene>
    <name evidence="4" type="ORF">U6A24_15350</name>
</gene>
<dbReference type="Pfam" id="PF02254">
    <property type="entry name" value="TrkA_N"/>
    <property type="match status" value="1"/>
</dbReference>
<keyword evidence="2" id="KW-0472">Membrane</keyword>
<dbReference type="Gene3D" id="3.30.70.1450">
    <property type="entry name" value="Regulator of K+ conductance, C-terminal domain"/>
    <property type="match status" value="1"/>
</dbReference>
<dbReference type="InterPro" id="IPR050721">
    <property type="entry name" value="Trk_Ktr_HKT_K-transport"/>
</dbReference>
<comment type="subcellular location">
    <subcellularLocation>
        <location evidence="1">Cell membrane</location>
        <topology evidence="1">Multi-pass membrane protein</topology>
    </subcellularLocation>
</comment>
<dbReference type="InterPro" id="IPR003148">
    <property type="entry name" value="RCK_N"/>
</dbReference>
<organism evidence="4 5">
    <name type="scientific">Aquimarina gracilis</name>
    <dbReference type="NCBI Taxonomy" id="874422"/>
    <lineage>
        <taxon>Bacteria</taxon>
        <taxon>Pseudomonadati</taxon>
        <taxon>Bacteroidota</taxon>
        <taxon>Flavobacteriia</taxon>
        <taxon>Flavobacteriales</taxon>
        <taxon>Flavobacteriaceae</taxon>
        <taxon>Aquimarina</taxon>
    </lineage>
</organism>
<evidence type="ECO:0000256" key="2">
    <source>
        <dbReference type="SAM" id="Phobius"/>
    </source>
</evidence>
<dbReference type="Gene3D" id="1.10.287.70">
    <property type="match status" value="1"/>
</dbReference>
<dbReference type="PANTHER" id="PTHR43833:SF9">
    <property type="entry name" value="POTASSIUM CHANNEL PROTEIN YUGO-RELATED"/>
    <property type="match status" value="1"/>
</dbReference>
<dbReference type="SUPFAM" id="SSF51735">
    <property type="entry name" value="NAD(P)-binding Rossmann-fold domains"/>
    <property type="match status" value="1"/>
</dbReference>
<keyword evidence="4" id="KW-0406">Ion transport</keyword>
<evidence type="ECO:0000313" key="4">
    <source>
        <dbReference type="EMBL" id="MEB3346854.1"/>
    </source>
</evidence>
<feature type="transmembrane region" description="Helical" evidence="2">
    <location>
        <begin position="12"/>
        <end position="33"/>
    </location>
</feature>
<dbReference type="InterPro" id="IPR013099">
    <property type="entry name" value="K_chnl_dom"/>
</dbReference>